<dbReference type="Ensembl" id="ENSPLOT00000029134.1">
    <property type="protein sequence ID" value="ENSPLOP00000026393.1"/>
    <property type="gene ID" value="ENSPLOG00000019364.1"/>
</dbReference>
<organism evidence="2 3">
    <name type="scientific">Panthera leo</name>
    <name type="common">Lion</name>
    <dbReference type="NCBI Taxonomy" id="9689"/>
    <lineage>
        <taxon>Eukaryota</taxon>
        <taxon>Metazoa</taxon>
        <taxon>Chordata</taxon>
        <taxon>Craniata</taxon>
        <taxon>Vertebrata</taxon>
        <taxon>Euteleostomi</taxon>
        <taxon>Mammalia</taxon>
        <taxon>Eutheria</taxon>
        <taxon>Laurasiatheria</taxon>
        <taxon>Carnivora</taxon>
        <taxon>Feliformia</taxon>
        <taxon>Felidae</taxon>
        <taxon>Pantherinae</taxon>
        <taxon>Panthera</taxon>
    </lineage>
</organism>
<feature type="region of interest" description="Disordered" evidence="1">
    <location>
        <begin position="1"/>
        <end position="38"/>
    </location>
</feature>
<keyword evidence="3" id="KW-1185">Reference proteome</keyword>
<name>A0A8C8XXL0_PANLE</name>
<dbReference type="OMA" id="AGKCGVH"/>
<evidence type="ECO:0000313" key="3">
    <source>
        <dbReference type="Proteomes" id="UP000694399"/>
    </source>
</evidence>
<proteinExistence type="predicted"/>
<reference evidence="2" key="1">
    <citation type="journal article" date="2019" name="bioRxiv">
        <title>Long live the king: chromosome-level assembly of the lion (Panthera leo) using linked-read, Hi-C, and long read data.</title>
        <authorList>
            <person name="Armstrong E.E."/>
            <person name="Taylor R.W."/>
            <person name="Miller D.E."/>
            <person name="Kaelin C."/>
            <person name="Barsh G."/>
            <person name="Hadly E.A."/>
            <person name="Petrov D."/>
        </authorList>
    </citation>
    <scope>NUCLEOTIDE SEQUENCE [LARGE SCALE GENOMIC DNA]</scope>
</reference>
<reference evidence="2" key="2">
    <citation type="submission" date="2025-08" db="UniProtKB">
        <authorList>
            <consortium name="Ensembl"/>
        </authorList>
    </citation>
    <scope>IDENTIFICATION</scope>
</reference>
<evidence type="ECO:0000313" key="2">
    <source>
        <dbReference type="Ensembl" id="ENSPLOP00000026393.1"/>
    </source>
</evidence>
<reference evidence="2" key="3">
    <citation type="submission" date="2025-09" db="UniProtKB">
        <authorList>
            <consortium name="Ensembl"/>
        </authorList>
    </citation>
    <scope>IDENTIFICATION</scope>
</reference>
<evidence type="ECO:0000256" key="1">
    <source>
        <dbReference type="SAM" id="MobiDB-lite"/>
    </source>
</evidence>
<sequence length="88" mass="9720">MRPRRGRQVPGPRSDSFGGRARPPIVSIEGSRKWPDPQPDACGACEIRNLMRSLVHSFFHSFTGSFLELAPRAGKCGVHSSPHSHTQK</sequence>
<protein>
    <submittedName>
        <fullName evidence="2">Uncharacterized protein</fullName>
    </submittedName>
</protein>
<dbReference type="Proteomes" id="UP000694399">
    <property type="component" value="Chromosome F2"/>
</dbReference>
<dbReference type="AlphaFoldDB" id="A0A8C8XXL0"/>
<dbReference type="GeneTree" id="ENSGT01140000286678"/>
<accession>A0A8C8XXL0</accession>